<keyword evidence="9" id="KW-0677">Repeat</keyword>
<dbReference type="PROSITE" id="PS51177">
    <property type="entry name" value="LUMAZINE_BIND"/>
    <property type="match status" value="2"/>
</dbReference>
<dbReference type="Gene3D" id="2.40.30.20">
    <property type="match status" value="2"/>
</dbReference>
<evidence type="ECO:0000313" key="13">
    <source>
        <dbReference type="EMBL" id="AZI57556.1"/>
    </source>
</evidence>
<dbReference type="InterPro" id="IPR001783">
    <property type="entry name" value="Lumazine-bd"/>
</dbReference>
<dbReference type="EMBL" id="CP034170">
    <property type="protein sequence ID" value="AZI57556.1"/>
    <property type="molecule type" value="Genomic_DNA"/>
</dbReference>
<name>A0A3G8ZU65_9ACTN</name>
<comment type="pathway">
    <text evidence="3">Cofactor biosynthesis; riboflavin biosynthesis; riboflavin from 2-hydroxy-3-oxobutyl phosphate and 5-amino-6-(D-ribitylamino)uracil: step 2/2.</text>
</comment>
<organism evidence="13 14">
    <name type="scientific">Nakamurella antarctica</name>
    <dbReference type="NCBI Taxonomy" id="1902245"/>
    <lineage>
        <taxon>Bacteria</taxon>
        <taxon>Bacillati</taxon>
        <taxon>Actinomycetota</taxon>
        <taxon>Actinomycetes</taxon>
        <taxon>Nakamurellales</taxon>
        <taxon>Nakamurellaceae</taxon>
        <taxon>Nakamurella</taxon>
    </lineage>
</organism>
<dbReference type="PANTHER" id="PTHR21098:SF12">
    <property type="entry name" value="RIBOFLAVIN SYNTHASE"/>
    <property type="match status" value="1"/>
</dbReference>
<proteinExistence type="predicted"/>
<evidence type="ECO:0000256" key="11">
    <source>
        <dbReference type="PROSITE-ProRule" id="PRU00524"/>
    </source>
</evidence>
<dbReference type="GO" id="GO:0009231">
    <property type="term" value="P:riboflavin biosynthetic process"/>
    <property type="evidence" value="ECO:0007669"/>
    <property type="project" value="UniProtKB-KW"/>
</dbReference>
<dbReference type="AlphaFoldDB" id="A0A3G8ZU65"/>
<dbReference type="PIRSF" id="PIRSF000498">
    <property type="entry name" value="Riboflavin_syn_A"/>
    <property type="match status" value="1"/>
</dbReference>
<dbReference type="NCBIfam" id="NF006767">
    <property type="entry name" value="PRK09289.1"/>
    <property type="match status" value="1"/>
</dbReference>
<evidence type="ECO:0000256" key="4">
    <source>
        <dbReference type="ARBA" id="ARBA00011233"/>
    </source>
</evidence>
<evidence type="ECO:0000256" key="6">
    <source>
        <dbReference type="ARBA" id="ARBA00013950"/>
    </source>
</evidence>
<keyword evidence="8 13" id="KW-0808">Transferase</keyword>
<dbReference type="OrthoDB" id="9788537at2"/>
<dbReference type="EC" id="2.5.1.9" evidence="5 10"/>
<comment type="catalytic activity">
    <reaction evidence="1">
        <text>2 6,7-dimethyl-8-(1-D-ribityl)lumazine + H(+) = 5-amino-6-(D-ribitylamino)uracil + riboflavin</text>
        <dbReference type="Rhea" id="RHEA:20772"/>
        <dbReference type="ChEBI" id="CHEBI:15378"/>
        <dbReference type="ChEBI" id="CHEBI:15934"/>
        <dbReference type="ChEBI" id="CHEBI:57986"/>
        <dbReference type="ChEBI" id="CHEBI:58201"/>
        <dbReference type="EC" id="2.5.1.9"/>
    </reaction>
</comment>
<dbReference type="Pfam" id="PF00677">
    <property type="entry name" value="Lum_binding"/>
    <property type="match status" value="2"/>
</dbReference>
<feature type="repeat" description="Lumazine-binding" evidence="11">
    <location>
        <begin position="99"/>
        <end position="199"/>
    </location>
</feature>
<dbReference type="SUPFAM" id="SSF63380">
    <property type="entry name" value="Riboflavin synthase domain-like"/>
    <property type="match status" value="2"/>
</dbReference>
<evidence type="ECO:0000256" key="1">
    <source>
        <dbReference type="ARBA" id="ARBA00000968"/>
    </source>
</evidence>
<comment type="function">
    <text evidence="2">Catalyzes the dismutation of two molecules of 6,7-dimethyl-8-ribityllumazine, resulting in the formation of riboflavin and 5-amino-6-(D-ribitylamino)uracil.</text>
</comment>
<evidence type="ECO:0000259" key="12">
    <source>
        <dbReference type="PROSITE" id="PS51177"/>
    </source>
</evidence>
<dbReference type="GO" id="GO:0004746">
    <property type="term" value="F:riboflavin synthase activity"/>
    <property type="evidence" value="ECO:0007669"/>
    <property type="project" value="UniProtKB-UniRule"/>
</dbReference>
<reference evidence="13 14" key="2">
    <citation type="submission" date="2018-12" db="EMBL/GenBank/DDBJ databases">
        <title>Nakamurella antarcticus sp. nov., isolated from Antarctica South Shetland Islands soil.</title>
        <authorList>
            <person name="Peng F."/>
        </authorList>
    </citation>
    <scope>NUCLEOTIDE SEQUENCE [LARGE SCALE GENOMIC DNA]</scope>
    <source>
        <strain evidence="13 14">S14-144</strain>
    </source>
</reference>
<evidence type="ECO:0000256" key="7">
    <source>
        <dbReference type="ARBA" id="ARBA00022619"/>
    </source>
</evidence>
<feature type="domain" description="Lumazine-binding" evidence="12">
    <location>
        <begin position="1"/>
        <end position="98"/>
    </location>
</feature>
<dbReference type="Proteomes" id="UP000268084">
    <property type="component" value="Chromosome"/>
</dbReference>
<dbReference type="FunFam" id="2.40.30.20:FF:000004">
    <property type="entry name" value="Riboflavin synthase, alpha subunit"/>
    <property type="match status" value="1"/>
</dbReference>
<dbReference type="FunFam" id="2.40.30.20:FF:000003">
    <property type="entry name" value="Riboflavin synthase, alpha subunit"/>
    <property type="match status" value="1"/>
</dbReference>
<dbReference type="NCBIfam" id="TIGR00187">
    <property type="entry name" value="ribE"/>
    <property type="match status" value="1"/>
</dbReference>
<dbReference type="PANTHER" id="PTHR21098">
    <property type="entry name" value="RIBOFLAVIN SYNTHASE ALPHA CHAIN"/>
    <property type="match status" value="1"/>
</dbReference>
<evidence type="ECO:0000313" key="14">
    <source>
        <dbReference type="Proteomes" id="UP000268084"/>
    </source>
</evidence>
<gene>
    <name evidence="13" type="ORF">EH165_04655</name>
</gene>
<evidence type="ECO:0000256" key="10">
    <source>
        <dbReference type="NCBIfam" id="TIGR00187"/>
    </source>
</evidence>
<dbReference type="CDD" id="cd00402">
    <property type="entry name" value="Riboflavin_synthase_like"/>
    <property type="match status" value="1"/>
</dbReference>
<accession>A0A3G8ZU65</accession>
<feature type="repeat" description="Lumazine-binding" evidence="11">
    <location>
        <begin position="1"/>
        <end position="98"/>
    </location>
</feature>
<reference evidence="13 14" key="1">
    <citation type="submission" date="2018-11" db="EMBL/GenBank/DDBJ databases">
        <authorList>
            <person name="Da X."/>
        </authorList>
    </citation>
    <scope>NUCLEOTIDE SEQUENCE [LARGE SCALE GENOMIC DNA]</scope>
    <source>
        <strain evidence="13 14">S14-144</strain>
    </source>
</reference>
<dbReference type="InterPro" id="IPR023366">
    <property type="entry name" value="ATP_synth_asu-like_sf"/>
</dbReference>
<evidence type="ECO:0000256" key="2">
    <source>
        <dbReference type="ARBA" id="ARBA00002803"/>
    </source>
</evidence>
<sequence length="225" mass="23510">MFTGIVEERGEIIALAVAADGKDARITVRGPLVTTDAGHGDSIAVSGVCLTVVDQSEGTFTADVMAETLIRTTVGALKAGDFVNLERSVTAATRLGGHVVQGHVDGIGQIMSHVHFEAYDEIRISVPVALGKYIASKGSIAVDGISLTVIDVADTARGSEFTVGIIPETREATTLGRHGVAALVNIEVDVMAKYVERLLTAHPGLAEPLVASVVDEDVHRNQTTS</sequence>
<protein>
    <recommendedName>
        <fullName evidence="6 10">Riboflavin synthase</fullName>
        <ecNumber evidence="5 10">2.5.1.9</ecNumber>
    </recommendedName>
</protein>
<evidence type="ECO:0000256" key="3">
    <source>
        <dbReference type="ARBA" id="ARBA00004887"/>
    </source>
</evidence>
<evidence type="ECO:0000256" key="9">
    <source>
        <dbReference type="ARBA" id="ARBA00022737"/>
    </source>
</evidence>
<comment type="subunit">
    <text evidence="4">Homotrimer.</text>
</comment>
<keyword evidence="14" id="KW-1185">Reference proteome</keyword>
<feature type="domain" description="Lumazine-binding" evidence="12">
    <location>
        <begin position="99"/>
        <end position="199"/>
    </location>
</feature>
<evidence type="ECO:0000256" key="5">
    <source>
        <dbReference type="ARBA" id="ARBA00012827"/>
    </source>
</evidence>
<dbReference type="InterPro" id="IPR026017">
    <property type="entry name" value="Lumazine-bd_dom"/>
</dbReference>
<evidence type="ECO:0000256" key="8">
    <source>
        <dbReference type="ARBA" id="ARBA00022679"/>
    </source>
</evidence>
<keyword evidence="7" id="KW-0686">Riboflavin biosynthesis</keyword>
<dbReference type="RefSeq" id="WP_124798241.1">
    <property type="nucleotide sequence ID" value="NZ_CP034170.1"/>
</dbReference>
<dbReference type="InterPro" id="IPR017938">
    <property type="entry name" value="Riboflavin_synthase-like_b-brl"/>
</dbReference>
<dbReference type="KEGG" id="nak:EH165_04655"/>